<keyword evidence="2 5" id="KW-0808">Transferase</keyword>
<evidence type="ECO:0000256" key="4">
    <source>
        <dbReference type="ARBA" id="ARBA00022985"/>
    </source>
</evidence>
<evidence type="ECO:0000256" key="5">
    <source>
        <dbReference type="HAMAP-Rule" id="MF_00057"/>
    </source>
</evidence>
<keyword evidence="7" id="KW-1185">Reference proteome</keyword>
<dbReference type="InterPro" id="IPR004528">
    <property type="entry name" value="KdsB"/>
</dbReference>
<comment type="caution">
    <text evidence="6">The sequence shown here is derived from an EMBL/GenBank/DDBJ whole genome shotgun (WGS) entry which is preliminary data.</text>
</comment>
<dbReference type="NCBIfam" id="TIGR00466">
    <property type="entry name" value="kdsB"/>
    <property type="match status" value="1"/>
</dbReference>
<dbReference type="UniPathway" id="UPA00358">
    <property type="reaction ID" value="UER00476"/>
</dbReference>
<dbReference type="NCBIfam" id="NF009905">
    <property type="entry name" value="PRK13368.1"/>
    <property type="match status" value="1"/>
</dbReference>
<dbReference type="GO" id="GO:0005829">
    <property type="term" value="C:cytosol"/>
    <property type="evidence" value="ECO:0007669"/>
    <property type="project" value="TreeGrafter"/>
</dbReference>
<dbReference type="Proteomes" id="UP000295375">
    <property type="component" value="Unassembled WGS sequence"/>
</dbReference>
<keyword evidence="4 5" id="KW-0448">Lipopolysaccharide biosynthesis</keyword>
<protein>
    <recommendedName>
        <fullName evidence="5">3-deoxy-manno-octulosonate cytidylyltransferase</fullName>
        <ecNumber evidence="5">2.7.7.38</ecNumber>
    </recommendedName>
    <alternativeName>
        <fullName evidence="5">CMP-2-keto-3-deoxyoctulosonic acid synthase</fullName>
        <shortName evidence="5">CKS</shortName>
        <shortName evidence="5">CMP-KDO synthase</shortName>
    </alternativeName>
</protein>
<dbReference type="CDD" id="cd02517">
    <property type="entry name" value="CMP-KDO-Synthetase"/>
    <property type="match status" value="1"/>
</dbReference>
<name>A0A4R6UWL7_9GAMM</name>
<dbReference type="AlphaFoldDB" id="A0A4R6UWL7"/>
<evidence type="ECO:0000313" key="6">
    <source>
        <dbReference type="EMBL" id="TDQ50389.1"/>
    </source>
</evidence>
<dbReference type="Pfam" id="PF02348">
    <property type="entry name" value="CTP_transf_3"/>
    <property type="match status" value="1"/>
</dbReference>
<evidence type="ECO:0000256" key="2">
    <source>
        <dbReference type="ARBA" id="ARBA00022679"/>
    </source>
</evidence>
<accession>A0A4R6UWL7</accession>
<dbReference type="RefSeq" id="WP_133587512.1">
    <property type="nucleotide sequence ID" value="NZ_CP037953.1"/>
</dbReference>
<keyword evidence="3 5" id="KW-0548">Nucleotidyltransferase</keyword>
<dbReference type="GO" id="GO:0008690">
    <property type="term" value="F:3-deoxy-manno-octulosonate cytidylyltransferase activity"/>
    <property type="evidence" value="ECO:0007669"/>
    <property type="project" value="UniProtKB-UniRule"/>
</dbReference>
<dbReference type="SUPFAM" id="SSF53448">
    <property type="entry name" value="Nucleotide-diphospho-sugar transferases"/>
    <property type="match status" value="1"/>
</dbReference>
<dbReference type="EC" id="2.7.7.38" evidence="5"/>
<proteinExistence type="inferred from homology"/>
<dbReference type="GO" id="GO:0016020">
    <property type="term" value="C:membrane"/>
    <property type="evidence" value="ECO:0007669"/>
    <property type="project" value="UniProtKB-SubCell"/>
</dbReference>
<comment type="pathway">
    <text evidence="5">Nucleotide-sugar biosynthesis; CMP-3-deoxy-D-manno-octulosonate biosynthesis; CMP-3-deoxy-D-manno-octulosonate from 3-deoxy-D-manno-octulosonate and CTP: step 1/1.</text>
</comment>
<evidence type="ECO:0000313" key="7">
    <source>
        <dbReference type="Proteomes" id="UP000295375"/>
    </source>
</evidence>
<dbReference type="EMBL" id="SNYM01000002">
    <property type="protein sequence ID" value="TDQ50389.1"/>
    <property type="molecule type" value="Genomic_DNA"/>
</dbReference>
<dbReference type="GO" id="GO:0009103">
    <property type="term" value="P:lipopolysaccharide biosynthetic process"/>
    <property type="evidence" value="ECO:0007669"/>
    <property type="project" value="UniProtKB-UniRule"/>
</dbReference>
<sequence length="248" mass="27196">MSFVVIIPARYASTRLPGKPLADIAGKPMIQHVYECAKQSSAARVVVATDDQRVYTAVEQFGGEVVMTATTHESGSDRLNEACSKLALSADTIIVNVQGDEPLIPSVVIDQVANNLAARPEFGMATLSAPIEPAQLFEASVVKVVADKNGRALYFSRSAIPFSRKDFPNTPTDVSLWQRHIGIYAYRVSFLQQFVQWSPAPIEQCESLEQLRALYNGGNIHIESAVEVPATGVDTPEDLQRVQAYFRR</sequence>
<dbReference type="NCBIfam" id="NF003950">
    <property type="entry name" value="PRK05450.1-3"/>
    <property type="match status" value="1"/>
</dbReference>
<comment type="function">
    <text evidence="5">Activates KDO (a required 8-carbon sugar) for incorporation into bacterial lipopolysaccharide in Gram-negative bacteria.</text>
</comment>
<evidence type="ECO:0000256" key="1">
    <source>
        <dbReference type="ARBA" id="ARBA00004370"/>
    </source>
</evidence>
<comment type="similarity">
    <text evidence="5">Belongs to the KdsB family.</text>
</comment>
<dbReference type="InterPro" id="IPR003329">
    <property type="entry name" value="Cytidylyl_trans"/>
</dbReference>
<comment type="catalytic activity">
    <reaction evidence="5">
        <text>3-deoxy-alpha-D-manno-oct-2-ulosonate + CTP = CMP-3-deoxy-beta-D-manno-octulosonate + diphosphate</text>
        <dbReference type="Rhea" id="RHEA:23448"/>
        <dbReference type="ChEBI" id="CHEBI:33019"/>
        <dbReference type="ChEBI" id="CHEBI:37563"/>
        <dbReference type="ChEBI" id="CHEBI:85986"/>
        <dbReference type="ChEBI" id="CHEBI:85987"/>
        <dbReference type="EC" id="2.7.7.38"/>
    </reaction>
</comment>
<dbReference type="InterPro" id="IPR029044">
    <property type="entry name" value="Nucleotide-diphossugar_trans"/>
</dbReference>
<dbReference type="FunFam" id="3.90.550.10:FF:000011">
    <property type="entry name" value="3-deoxy-manno-octulosonate cytidylyltransferase"/>
    <property type="match status" value="1"/>
</dbReference>
<dbReference type="PANTHER" id="PTHR42866:SF2">
    <property type="entry name" value="3-DEOXY-MANNO-OCTULOSONATE CYTIDYLYLTRANSFERASE, MITOCHONDRIAL"/>
    <property type="match status" value="1"/>
</dbReference>
<keyword evidence="5" id="KW-0963">Cytoplasm</keyword>
<reference evidence="6 7" key="1">
    <citation type="submission" date="2019-03" db="EMBL/GenBank/DDBJ databases">
        <title>Genomic Encyclopedia of Type Strains, Phase IV (KMG-IV): sequencing the most valuable type-strain genomes for metagenomic binning, comparative biology and taxonomic classification.</title>
        <authorList>
            <person name="Goeker M."/>
        </authorList>
    </citation>
    <scope>NUCLEOTIDE SEQUENCE [LARGE SCALE GENOMIC DNA]</scope>
    <source>
        <strain evidence="6 7">DSM 103792</strain>
    </source>
</reference>
<dbReference type="OrthoDB" id="9815559at2"/>
<comment type="subcellular location">
    <subcellularLocation>
        <location evidence="5">Cytoplasm</location>
    </subcellularLocation>
    <subcellularLocation>
        <location evidence="1">Membrane</location>
    </subcellularLocation>
</comment>
<dbReference type="NCBIfam" id="NF003952">
    <property type="entry name" value="PRK05450.1-5"/>
    <property type="match status" value="1"/>
</dbReference>
<organism evidence="6 7">
    <name type="scientific">Permianibacter aggregans</name>
    <dbReference type="NCBI Taxonomy" id="1510150"/>
    <lineage>
        <taxon>Bacteria</taxon>
        <taxon>Pseudomonadati</taxon>
        <taxon>Pseudomonadota</taxon>
        <taxon>Gammaproteobacteria</taxon>
        <taxon>Pseudomonadales</taxon>
        <taxon>Pseudomonadaceae</taxon>
        <taxon>Permianibacter</taxon>
    </lineage>
</organism>
<dbReference type="Gene3D" id="3.90.550.10">
    <property type="entry name" value="Spore Coat Polysaccharide Biosynthesis Protein SpsA, Chain A"/>
    <property type="match status" value="1"/>
</dbReference>
<dbReference type="HAMAP" id="MF_00057">
    <property type="entry name" value="KdsB"/>
    <property type="match status" value="1"/>
</dbReference>
<gene>
    <name evidence="5" type="primary">kdsB</name>
    <name evidence="6" type="ORF">EV696_10270</name>
</gene>
<dbReference type="PANTHER" id="PTHR42866">
    <property type="entry name" value="3-DEOXY-MANNO-OCTULOSONATE CYTIDYLYLTRANSFERASE"/>
    <property type="match status" value="1"/>
</dbReference>
<dbReference type="GO" id="GO:0033468">
    <property type="term" value="P:CMP-keto-3-deoxy-D-manno-octulosonic acid biosynthetic process"/>
    <property type="evidence" value="ECO:0007669"/>
    <property type="project" value="UniProtKB-UniRule"/>
</dbReference>
<evidence type="ECO:0000256" key="3">
    <source>
        <dbReference type="ARBA" id="ARBA00022695"/>
    </source>
</evidence>